<organism evidence="6 7">
    <name type="scientific">Takifugu bimaculatus</name>
    <dbReference type="NCBI Taxonomy" id="433685"/>
    <lineage>
        <taxon>Eukaryota</taxon>
        <taxon>Metazoa</taxon>
        <taxon>Chordata</taxon>
        <taxon>Craniata</taxon>
        <taxon>Vertebrata</taxon>
        <taxon>Euteleostomi</taxon>
        <taxon>Actinopterygii</taxon>
        <taxon>Neopterygii</taxon>
        <taxon>Teleostei</taxon>
        <taxon>Neoteleostei</taxon>
        <taxon>Acanthomorphata</taxon>
        <taxon>Eupercaria</taxon>
        <taxon>Tetraodontiformes</taxon>
        <taxon>Tetradontoidea</taxon>
        <taxon>Tetraodontidae</taxon>
        <taxon>Takifugu</taxon>
    </lineage>
</organism>
<feature type="domain" description="Zinc finger PHD-type" evidence="5">
    <location>
        <begin position="51"/>
        <end position="101"/>
    </location>
</feature>
<dbReference type="InterPro" id="IPR019786">
    <property type="entry name" value="Zinc_finger_PHD-type_CS"/>
</dbReference>
<evidence type="ECO:0000313" key="6">
    <source>
        <dbReference type="EMBL" id="TNM95719.1"/>
    </source>
</evidence>
<dbReference type="EMBL" id="SWLE01000010">
    <property type="protein sequence ID" value="TNM95719.1"/>
    <property type="molecule type" value="Genomic_DNA"/>
</dbReference>
<accession>A0A4Z2BUF0</accession>
<protein>
    <recommendedName>
        <fullName evidence="5">Zinc finger PHD-type domain-containing protein</fullName>
    </recommendedName>
</protein>
<dbReference type="PROSITE" id="PS01359">
    <property type="entry name" value="ZF_PHD_1"/>
    <property type="match status" value="1"/>
</dbReference>
<reference evidence="6 7" key="1">
    <citation type="submission" date="2019-04" db="EMBL/GenBank/DDBJ databases">
        <title>The sequence and de novo assembly of Takifugu bimaculatus genome using PacBio and Hi-C technologies.</title>
        <authorList>
            <person name="Xu P."/>
            <person name="Liu B."/>
            <person name="Zhou Z."/>
        </authorList>
    </citation>
    <scope>NUCLEOTIDE SEQUENCE [LARGE SCALE GENOMIC DNA]</scope>
    <source>
        <strain evidence="6">TB-2018</strain>
        <tissue evidence="6">Muscle</tissue>
    </source>
</reference>
<dbReference type="InterPro" id="IPR001965">
    <property type="entry name" value="Znf_PHD"/>
</dbReference>
<dbReference type="PANTHER" id="PTHR12420">
    <property type="entry name" value="PHD FINGER PROTEIN"/>
    <property type="match status" value="1"/>
</dbReference>
<evidence type="ECO:0000256" key="2">
    <source>
        <dbReference type="ARBA" id="ARBA00022771"/>
    </source>
</evidence>
<evidence type="ECO:0000256" key="3">
    <source>
        <dbReference type="ARBA" id="ARBA00022833"/>
    </source>
</evidence>
<keyword evidence="2" id="KW-0863">Zinc-finger</keyword>
<dbReference type="InterPro" id="IPR011011">
    <property type="entry name" value="Znf_FYVE_PHD"/>
</dbReference>
<evidence type="ECO:0000256" key="4">
    <source>
        <dbReference type="SAM" id="MobiDB-lite"/>
    </source>
</evidence>
<keyword evidence="1" id="KW-0479">Metal-binding</keyword>
<dbReference type="PANTHER" id="PTHR12420:SF42">
    <property type="entry name" value="G2_M PHASE-SPECIFIC E3 UBIQUITIN-PROTEIN LIGASE"/>
    <property type="match status" value="1"/>
</dbReference>
<dbReference type="SMART" id="SM00249">
    <property type="entry name" value="PHD"/>
    <property type="match status" value="2"/>
</dbReference>
<dbReference type="InterPro" id="IPR051188">
    <property type="entry name" value="PHD-type_Zinc_Finger"/>
</dbReference>
<feature type="region of interest" description="Disordered" evidence="4">
    <location>
        <begin position="247"/>
        <end position="279"/>
    </location>
</feature>
<name>A0A4Z2BUF0_9TELE</name>
<dbReference type="Proteomes" id="UP000516260">
    <property type="component" value="Chromosome 18"/>
</dbReference>
<dbReference type="InterPro" id="IPR059102">
    <property type="entry name" value="PHD_PHF7/G2E3-like"/>
</dbReference>
<evidence type="ECO:0000313" key="7">
    <source>
        <dbReference type="Proteomes" id="UP000516260"/>
    </source>
</evidence>
<keyword evidence="7" id="KW-1185">Reference proteome</keyword>
<dbReference type="InterPro" id="IPR013083">
    <property type="entry name" value="Znf_RING/FYVE/PHD"/>
</dbReference>
<sequence>MAALVSLHINVCHSDELLGGKHPFVGSRSYCPDHRPAQTLSVSSELSLPQTCSICLDVIEPILGYAILKCPSCHGSWFHRDCVQRQAHSAGLFFFRCTLCNNKENFQAEMLRMGIFIPERDASWELEANAYSELLEVYTHCDADVCLCRDGRTHSAKTGSFKVVRCRLCGSRGTHRKCSRLKAGNRDWACGDCTKATDGKASLVSPPQRSQMRSRMSKHHLTAPSTHQLQEASLSFSITVFCGHSEGFGPSTPPPQRAGGGQWGPGSGCRSGACTKERF</sequence>
<evidence type="ECO:0000256" key="1">
    <source>
        <dbReference type="ARBA" id="ARBA00022723"/>
    </source>
</evidence>
<dbReference type="Pfam" id="PF26054">
    <property type="entry name" value="PHD_G2E3"/>
    <property type="match status" value="1"/>
</dbReference>
<keyword evidence="3" id="KW-0862">Zinc</keyword>
<feature type="compositionally biased region" description="Gly residues" evidence="4">
    <location>
        <begin position="258"/>
        <end position="269"/>
    </location>
</feature>
<feature type="domain" description="Zinc finger PHD-type" evidence="5">
    <location>
        <begin position="145"/>
        <end position="194"/>
    </location>
</feature>
<evidence type="ECO:0000259" key="5">
    <source>
        <dbReference type="SMART" id="SM00249"/>
    </source>
</evidence>
<dbReference type="Gene3D" id="3.30.40.10">
    <property type="entry name" value="Zinc/RING finger domain, C3HC4 (zinc finger)"/>
    <property type="match status" value="1"/>
</dbReference>
<dbReference type="AlphaFoldDB" id="A0A4Z2BUF0"/>
<proteinExistence type="predicted"/>
<dbReference type="SUPFAM" id="SSF57903">
    <property type="entry name" value="FYVE/PHD zinc finger"/>
    <property type="match status" value="2"/>
</dbReference>
<gene>
    <name evidence="6" type="ORF">fugu_016802</name>
</gene>
<comment type="caution">
    <text evidence="6">The sequence shown here is derived from an EMBL/GenBank/DDBJ whole genome shotgun (WGS) entry which is preliminary data.</text>
</comment>
<dbReference type="GO" id="GO:0008270">
    <property type="term" value="F:zinc ion binding"/>
    <property type="evidence" value="ECO:0007669"/>
    <property type="project" value="UniProtKB-KW"/>
</dbReference>
<dbReference type="GO" id="GO:0005634">
    <property type="term" value="C:nucleus"/>
    <property type="evidence" value="ECO:0007669"/>
    <property type="project" value="TreeGrafter"/>
</dbReference>